<organism evidence="1 2">
    <name type="scientific">Polarella glacialis</name>
    <name type="common">Dinoflagellate</name>
    <dbReference type="NCBI Taxonomy" id="89957"/>
    <lineage>
        <taxon>Eukaryota</taxon>
        <taxon>Sar</taxon>
        <taxon>Alveolata</taxon>
        <taxon>Dinophyceae</taxon>
        <taxon>Suessiales</taxon>
        <taxon>Suessiaceae</taxon>
        <taxon>Polarella</taxon>
    </lineage>
</organism>
<proteinExistence type="predicted"/>
<name>A0A813DWY7_POLGL</name>
<sequence>MSRSMAWIESGGLIIASLATTPVTHGEPHNNITASVLQFVCLALVFVHWSRTVHVVDPPSEVRSVAFSSHNWSLFHPFTVFGSACWLSLARGWRLRKILHIFGSTVEVSLLLSSV</sequence>
<reference evidence="1" key="1">
    <citation type="submission" date="2021-02" db="EMBL/GenBank/DDBJ databases">
        <authorList>
            <person name="Dougan E. K."/>
            <person name="Rhodes N."/>
            <person name="Thang M."/>
            <person name="Chan C."/>
        </authorList>
    </citation>
    <scope>NUCLEOTIDE SEQUENCE</scope>
</reference>
<protein>
    <submittedName>
        <fullName evidence="1">Uncharacterized protein</fullName>
    </submittedName>
</protein>
<dbReference type="AlphaFoldDB" id="A0A813DWY7"/>
<evidence type="ECO:0000313" key="2">
    <source>
        <dbReference type="Proteomes" id="UP000654075"/>
    </source>
</evidence>
<dbReference type="EMBL" id="CAJNNV010006179">
    <property type="protein sequence ID" value="CAE8593205.1"/>
    <property type="molecule type" value="Genomic_DNA"/>
</dbReference>
<comment type="caution">
    <text evidence="1">The sequence shown here is derived from an EMBL/GenBank/DDBJ whole genome shotgun (WGS) entry which is preliminary data.</text>
</comment>
<dbReference type="Proteomes" id="UP000654075">
    <property type="component" value="Unassembled WGS sequence"/>
</dbReference>
<accession>A0A813DWY7</accession>
<gene>
    <name evidence="1" type="ORF">PGLA1383_LOCUS11809</name>
</gene>
<keyword evidence="2" id="KW-1185">Reference proteome</keyword>
<evidence type="ECO:0000313" key="1">
    <source>
        <dbReference type="EMBL" id="CAE8593205.1"/>
    </source>
</evidence>